<feature type="domain" description="4-oxalocrotonate tautomerase-like" evidence="11">
    <location>
        <begin position="2"/>
        <end position="57"/>
    </location>
</feature>
<reference evidence="13 15" key="2">
    <citation type="submission" date="2019-06" db="EMBL/GenBank/DDBJ databases">
        <title>Pseudomonas bimorpha sp. nov. isolated from bovine raw milk and skim milk concentrate.</title>
        <authorList>
            <person name="Hofmann K."/>
            <person name="Huptas C."/>
            <person name="Doll E."/>
            <person name="Scherer S."/>
            <person name="Wenning M."/>
        </authorList>
    </citation>
    <scope>NUCLEOTIDE SEQUENCE [LARGE SCALE GENOMIC DNA]</scope>
    <source>
        <strain evidence="13 15">DSM 17835</strain>
    </source>
</reference>
<accession>A0A5C5QQG4</accession>
<name>A0A5C5QQG4_9PSED</name>
<evidence type="ECO:0000313" key="15">
    <source>
        <dbReference type="Proteomes" id="UP000317951"/>
    </source>
</evidence>
<sequence>MPIITINLLEGRTDEQKERLIHEVTEACHRAIDAPRDSVRIIITDMCKQHYGVGGISKLKSQSQQ</sequence>
<keyword evidence="14" id="KW-1185">Reference proteome</keyword>
<dbReference type="InterPro" id="IPR018191">
    <property type="entry name" value="4-OT"/>
</dbReference>
<protein>
    <recommendedName>
        <fullName evidence="6 10">2-hydroxymuconate tautomerase</fullName>
        <ecNumber evidence="5 10">5.3.2.6</ecNumber>
    </recommendedName>
    <alternativeName>
        <fullName evidence="8 10">4-oxalocrotonate tautomerase</fullName>
    </alternativeName>
</protein>
<comment type="catalytic activity">
    <reaction evidence="1 10">
        <text>(2Z,4E)-2-hydroxyhexa-2,4-dienedioate = (3E)-2-oxohex-3-enedioate</text>
        <dbReference type="Rhea" id="RHEA:33431"/>
        <dbReference type="ChEBI" id="CHEBI:28080"/>
        <dbReference type="ChEBI" id="CHEBI:64908"/>
        <dbReference type="EC" id="5.3.2.6"/>
    </reaction>
</comment>
<dbReference type="Proteomes" id="UP000317951">
    <property type="component" value="Unassembled WGS sequence"/>
</dbReference>
<dbReference type="Pfam" id="PF01361">
    <property type="entry name" value="Tautomerase"/>
    <property type="match status" value="1"/>
</dbReference>
<dbReference type="Gene3D" id="3.30.429.10">
    <property type="entry name" value="Macrophage Migration Inhibitory Factor"/>
    <property type="match status" value="1"/>
</dbReference>
<evidence type="ECO:0000313" key="13">
    <source>
        <dbReference type="EMBL" id="TWS07469.1"/>
    </source>
</evidence>
<dbReference type="EMBL" id="LT629689">
    <property type="protein sequence ID" value="SDE94523.1"/>
    <property type="molecule type" value="Genomic_DNA"/>
</dbReference>
<evidence type="ECO:0000256" key="3">
    <source>
        <dbReference type="ARBA" id="ARBA00006723"/>
    </source>
</evidence>
<comment type="subunit">
    <text evidence="4 10">Homohexamer.</text>
</comment>
<dbReference type="PANTHER" id="PTHR35530:SF1">
    <property type="entry name" value="2-HYDROXYMUCONATE TAUTOMERASE"/>
    <property type="match status" value="1"/>
</dbReference>
<gene>
    <name evidence="13" type="ORF">FIV36_01630</name>
    <name evidence="12" type="ORF">SAMN05216591_1475</name>
</gene>
<feature type="active site" description="Proton acceptor; via imino nitrogen" evidence="9">
    <location>
        <position position="2"/>
    </location>
</feature>
<evidence type="ECO:0000256" key="6">
    <source>
        <dbReference type="ARBA" id="ARBA00015750"/>
    </source>
</evidence>
<comment type="function">
    <text evidence="2">Catalyzes the ketonization of 2-hydroxymuconate stereoselectively to yield 2-oxo-3-hexenedioate.</text>
</comment>
<keyword evidence="7 10" id="KW-0413">Isomerase</keyword>
<evidence type="ECO:0000313" key="12">
    <source>
        <dbReference type="EMBL" id="SDE94523.1"/>
    </source>
</evidence>
<evidence type="ECO:0000259" key="11">
    <source>
        <dbReference type="Pfam" id="PF01361"/>
    </source>
</evidence>
<evidence type="ECO:0000256" key="1">
    <source>
        <dbReference type="ARBA" id="ARBA00001379"/>
    </source>
</evidence>
<evidence type="ECO:0000256" key="10">
    <source>
        <dbReference type="RuleBase" id="RU362032"/>
    </source>
</evidence>
<evidence type="ECO:0000313" key="14">
    <source>
        <dbReference type="Proteomes" id="UP000182858"/>
    </source>
</evidence>
<dbReference type="GO" id="GO:0016853">
    <property type="term" value="F:isomerase activity"/>
    <property type="evidence" value="ECO:0007669"/>
    <property type="project" value="UniProtKB-UniRule"/>
</dbReference>
<dbReference type="EMBL" id="VFET01000001">
    <property type="protein sequence ID" value="TWS07469.1"/>
    <property type="molecule type" value="Genomic_DNA"/>
</dbReference>
<keyword evidence="10" id="KW-0058">Aromatic hydrocarbons catabolism</keyword>
<dbReference type="OrthoDB" id="9799841at2"/>
<dbReference type="NCBIfam" id="NF002571">
    <property type="entry name" value="PRK02220.1"/>
    <property type="match status" value="1"/>
</dbReference>
<dbReference type="AlphaFoldDB" id="A0A5C5QQG4"/>
<dbReference type="InterPro" id="IPR014347">
    <property type="entry name" value="Tautomerase/MIF_sf"/>
</dbReference>
<dbReference type="Proteomes" id="UP000182858">
    <property type="component" value="Chromosome I"/>
</dbReference>
<organism evidence="13 15">
    <name type="scientific">Pseudomonas extremaustralis</name>
    <dbReference type="NCBI Taxonomy" id="359110"/>
    <lineage>
        <taxon>Bacteria</taxon>
        <taxon>Pseudomonadati</taxon>
        <taxon>Pseudomonadota</taxon>
        <taxon>Gammaproteobacteria</taxon>
        <taxon>Pseudomonadales</taxon>
        <taxon>Pseudomonadaceae</taxon>
        <taxon>Pseudomonas</taxon>
    </lineage>
</organism>
<evidence type="ECO:0000256" key="7">
    <source>
        <dbReference type="ARBA" id="ARBA00023235"/>
    </source>
</evidence>
<dbReference type="PANTHER" id="PTHR35530">
    <property type="entry name" value="TAUTOMERASE-RELATED"/>
    <property type="match status" value="1"/>
</dbReference>
<dbReference type="NCBIfam" id="TIGR00013">
    <property type="entry name" value="taut"/>
    <property type="match status" value="1"/>
</dbReference>
<evidence type="ECO:0000256" key="8">
    <source>
        <dbReference type="ARBA" id="ARBA00029674"/>
    </source>
</evidence>
<dbReference type="EC" id="5.3.2.6" evidence="5 10"/>
<proteinExistence type="inferred from homology"/>
<comment type="similarity">
    <text evidence="3 10">Belongs to the 4-oxalocrotonate tautomerase family.</text>
</comment>
<reference evidence="12 14" key="1">
    <citation type="submission" date="2016-10" db="EMBL/GenBank/DDBJ databases">
        <authorList>
            <person name="Varghese N."/>
            <person name="Submissions S."/>
        </authorList>
    </citation>
    <scope>NUCLEOTIDE SEQUENCE [LARGE SCALE GENOMIC DNA]</scope>
    <source>
        <strain evidence="12 14">DSM 17835</strain>
    </source>
</reference>
<evidence type="ECO:0000256" key="2">
    <source>
        <dbReference type="ARBA" id="ARBA00003024"/>
    </source>
</evidence>
<evidence type="ECO:0000256" key="4">
    <source>
        <dbReference type="ARBA" id="ARBA00011643"/>
    </source>
</evidence>
<evidence type="ECO:0000256" key="9">
    <source>
        <dbReference type="PIRSR" id="PIRSR618191-1"/>
    </source>
</evidence>
<dbReference type="InterPro" id="IPR004370">
    <property type="entry name" value="4-OT-like_dom"/>
</dbReference>
<dbReference type="GeneID" id="78552973"/>
<evidence type="ECO:0000256" key="5">
    <source>
        <dbReference type="ARBA" id="ARBA00012667"/>
    </source>
</evidence>
<dbReference type="SUPFAM" id="SSF55331">
    <property type="entry name" value="Tautomerase/MIF"/>
    <property type="match status" value="1"/>
</dbReference>
<dbReference type="RefSeq" id="WP_010562990.1">
    <property type="nucleotide sequence ID" value="NZ_LT629689.1"/>
</dbReference>
<dbReference type="CDD" id="cd00491">
    <property type="entry name" value="4Oxalocrotonate_Tautomerase"/>
    <property type="match status" value="1"/>
</dbReference>